<dbReference type="InterPro" id="IPR041094">
    <property type="entry name" value="Brr2_helicase_PWI"/>
</dbReference>
<dbReference type="EMBL" id="ML011822">
    <property type="protein sequence ID" value="RKO95425.1"/>
    <property type="molecule type" value="Genomic_DNA"/>
</dbReference>
<evidence type="ECO:0000259" key="2">
    <source>
        <dbReference type="Pfam" id="PF18149"/>
    </source>
</evidence>
<evidence type="ECO:0000313" key="3">
    <source>
        <dbReference type="EMBL" id="RKO95425.1"/>
    </source>
</evidence>
<accession>A0A4P9WSQ8</accession>
<reference evidence="4" key="1">
    <citation type="journal article" date="2018" name="Nat. Microbiol.">
        <title>Leveraging single-cell genomics to expand the fungal tree of life.</title>
        <authorList>
            <person name="Ahrendt S.R."/>
            <person name="Quandt C.A."/>
            <person name="Ciobanu D."/>
            <person name="Clum A."/>
            <person name="Salamov A."/>
            <person name="Andreopoulos B."/>
            <person name="Cheng J.F."/>
            <person name="Woyke T."/>
            <person name="Pelin A."/>
            <person name="Henrissat B."/>
            <person name="Reynolds N.K."/>
            <person name="Benny G.L."/>
            <person name="Smith M.E."/>
            <person name="James T.Y."/>
            <person name="Grigoriev I.V."/>
        </authorList>
    </citation>
    <scope>NUCLEOTIDE SEQUENCE [LARGE SCALE GENOMIC DNA]</scope>
    <source>
        <strain evidence="4">ATCC 52028</strain>
    </source>
</reference>
<organism evidence="3 4">
    <name type="scientific">Caulochytrium protostelioides</name>
    <dbReference type="NCBI Taxonomy" id="1555241"/>
    <lineage>
        <taxon>Eukaryota</taxon>
        <taxon>Fungi</taxon>
        <taxon>Fungi incertae sedis</taxon>
        <taxon>Chytridiomycota</taxon>
        <taxon>Chytridiomycota incertae sedis</taxon>
        <taxon>Chytridiomycetes</taxon>
        <taxon>Caulochytriales</taxon>
        <taxon>Caulochytriaceae</taxon>
        <taxon>Caulochytrium</taxon>
    </lineage>
</organism>
<sequence length="204" mass="21770">MDEQDNQGVVVLFEDEDEEDGAGDVVVDPESDGDADADIAATGGPLDDGATADAAATPTPTAIGRVKRPKPSAASDEEADGLLDAPDAVREIHTAKRMKRERDAAAAAAAEAPLTVDRVDAFYVQRAVGACYDDARDVEQRTSRALALMGSPIDLADLENALMELFEYEHFELVRKLCVHRDVLVWGTRLAQAPLAEKPAVLEA</sequence>
<dbReference type="AlphaFoldDB" id="A0A4P9WSQ8"/>
<feature type="compositionally biased region" description="Acidic residues" evidence="1">
    <location>
        <begin position="13"/>
        <end position="37"/>
    </location>
</feature>
<feature type="domain" description="Brr2 N-terminal helicase PWI" evidence="2">
    <location>
        <begin position="114"/>
        <end position="201"/>
    </location>
</feature>
<feature type="non-terminal residue" evidence="3">
    <location>
        <position position="204"/>
    </location>
</feature>
<dbReference type="Proteomes" id="UP000268535">
    <property type="component" value="Unassembled WGS sequence"/>
</dbReference>
<proteinExistence type="predicted"/>
<evidence type="ECO:0000256" key="1">
    <source>
        <dbReference type="SAM" id="MobiDB-lite"/>
    </source>
</evidence>
<gene>
    <name evidence="3" type="ORF">CAUPRSCDRAFT_12880</name>
</gene>
<dbReference type="Pfam" id="PF18149">
    <property type="entry name" value="Helicase_PWI"/>
    <property type="match status" value="1"/>
</dbReference>
<feature type="compositionally biased region" description="Low complexity" evidence="1">
    <location>
        <begin position="38"/>
        <end position="62"/>
    </location>
</feature>
<feature type="region of interest" description="Disordered" evidence="1">
    <location>
        <begin position="1"/>
        <end position="84"/>
    </location>
</feature>
<evidence type="ECO:0000313" key="4">
    <source>
        <dbReference type="Proteomes" id="UP000268535"/>
    </source>
</evidence>
<protein>
    <recommendedName>
        <fullName evidence="2">Brr2 N-terminal helicase PWI domain-containing protein</fullName>
    </recommendedName>
</protein>
<name>A0A4P9WSQ8_9FUNG</name>